<proteinExistence type="predicted"/>
<keyword evidence="2" id="KW-1185">Reference proteome</keyword>
<name>A0ACD3B5A3_9AGAR</name>
<evidence type="ECO:0000313" key="1">
    <source>
        <dbReference type="EMBL" id="TFK73243.1"/>
    </source>
</evidence>
<keyword evidence="1" id="KW-0378">Hydrolase</keyword>
<accession>A0ACD3B5A3</accession>
<sequence>MKFLGSTFLVTISAVCGVWARTNFAGLTLSNSGNTGAYSCRTQDQWNAIARDTKNAGFGAIRILGFDCNSLDLASQAAANEGLQVMAGIYVDGTIASSIVQINNDVQTFRAAYGKYGAGRYLGLTVGNEVNDDPGNIMAKVYDVRGYLQSIGIFTPVSTVHTWVAIRSSPILCGADFVGANAHAFYDGGRQSFQAGDFVFKTVVPELKRVCPGKKVYITESGWPSRGGSFGAAIASTGDQRNALLNLNCACRDDTSVSVFAFEYDDQAWKSNDNERSFGVFGKYDLNGDVFAPC</sequence>
<reference evidence="1 2" key="1">
    <citation type="journal article" date="2019" name="Nat. Ecol. Evol.">
        <title>Megaphylogeny resolves global patterns of mushroom evolution.</title>
        <authorList>
            <person name="Varga T."/>
            <person name="Krizsan K."/>
            <person name="Foldi C."/>
            <person name="Dima B."/>
            <person name="Sanchez-Garcia M."/>
            <person name="Sanchez-Ramirez S."/>
            <person name="Szollosi G.J."/>
            <person name="Szarkandi J.G."/>
            <person name="Papp V."/>
            <person name="Albert L."/>
            <person name="Andreopoulos W."/>
            <person name="Angelini C."/>
            <person name="Antonin V."/>
            <person name="Barry K.W."/>
            <person name="Bougher N.L."/>
            <person name="Buchanan P."/>
            <person name="Buyck B."/>
            <person name="Bense V."/>
            <person name="Catcheside P."/>
            <person name="Chovatia M."/>
            <person name="Cooper J."/>
            <person name="Damon W."/>
            <person name="Desjardin D."/>
            <person name="Finy P."/>
            <person name="Geml J."/>
            <person name="Haridas S."/>
            <person name="Hughes K."/>
            <person name="Justo A."/>
            <person name="Karasinski D."/>
            <person name="Kautmanova I."/>
            <person name="Kiss B."/>
            <person name="Kocsube S."/>
            <person name="Kotiranta H."/>
            <person name="LaButti K.M."/>
            <person name="Lechner B.E."/>
            <person name="Liimatainen K."/>
            <person name="Lipzen A."/>
            <person name="Lukacs Z."/>
            <person name="Mihaltcheva S."/>
            <person name="Morgado L.N."/>
            <person name="Niskanen T."/>
            <person name="Noordeloos M.E."/>
            <person name="Ohm R.A."/>
            <person name="Ortiz-Santana B."/>
            <person name="Ovrebo C."/>
            <person name="Racz N."/>
            <person name="Riley R."/>
            <person name="Savchenko A."/>
            <person name="Shiryaev A."/>
            <person name="Soop K."/>
            <person name="Spirin V."/>
            <person name="Szebenyi C."/>
            <person name="Tomsovsky M."/>
            <person name="Tulloss R.E."/>
            <person name="Uehling J."/>
            <person name="Grigoriev I.V."/>
            <person name="Vagvolgyi C."/>
            <person name="Papp T."/>
            <person name="Martin F.M."/>
            <person name="Miettinen O."/>
            <person name="Hibbett D.S."/>
            <person name="Nagy L.G."/>
        </authorList>
    </citation>
    <scope>NUCLEOTIDE SEQUENCE [LARGE SCALE GENOMIC DNA]</scope>
    <source>
        <strain evidence="1 2">NL-1719</strain>
    </source>
</reference>
<gene>
    <name evidence="1" type="ORF">BDN72DRAFT_869166</name>
</gene>
<dbReference type="Proteomes" id="UP000308600">
    <property type="component" value="Unassembled WGS sequence"/>
</dbReference>
<protein>
    <submittedName>
        <fullName evidence="1">Glycoside hydrolase</fullName>
    </submittedName>
</protein>
<dbReference type="EMBL" id="ML208277">
    <property type="protein sequence ID" value="TFK73243.1"/>
    <property type="molecule type" value="Genomic_DNA"/>
</dbReference>
<organism evidence="1 2">
    <name type="scientific">Pluteus cervinus</name>
    <dbReference type="NCBI Taxonomy" id="181527"/>
    <lineage>
        <taxon>Eukaryota</taxon>
        <taxon>Fungi</taxon>
        <taxon>Dikarya</taxon>
        <taxon>Basidiomycota</taxon>
        <taxon>Agaricomycotina</taxon>
        <taxon>Agaricomycetes</taxon>
        <taxon>Agaricomycetidae</taxon>
        <taxon>Agaricales</taxon>
        <taxon>Pluteineae</taxon>
        <taxon>Pluteaceae</taxon>
        <taxon>Pluteus</taxon>
    </lineage>
</organism>
<evidence type="ECO:0000313" key="2">
    <source>
        <dbReference type="Proteomes" id="UP000308600"/>
    </source>
</evidence>